<feature type="region of interest" description="Disordered" evidence="1">
    <location>
        <begin position="23"/>
        <end position="97"/>
    </location>
</feature>
<proteinExistence type="predicted"/>
<organism evidence="2 3">
    <name type="scientific">Brassica cretica</name>
    <name type="common">Mustard</name>
    <dbReference type="NCBI Taxonomy" id="69181"/>
    <lineage>
        <taxon>Eukaryota</taxon>
        <taxon>Viridiplantae</taxon>
        <taxon>Streptophyta</taxon>
        <taxon>Embryophyta</taxon>
        <taxon>Tracheophyta</taxon>
        <taxon>Spermatophyta</taxon>
        <taxon>Magnoliopsida</taxon>
        <taxon>eudicotyledons</taxon>
        <taxon>Gunneridae</taxon>
        <taxon>Pentapetalae</taxon>
        <taxon>rosids</taxon>
        <taxon>malvids</taxon>
        <taxon>Brassicales</taxon>
        <taxon>Brassicaceae</taxon>
        <taxon>Brassiceae</taxon>
        <taxon>Brassica</taxon>
    </lineage>
</organism>
<evidence type="ECO:0000313" key="2">
    <source>
        <dbReference type="EMBL" id="KAF3579481.1"/>
    </source>
</evidence>
<name>A0ABQ7DQ84_BRACR</name>
<keyword evidence="3" id="KW-1185">Reference proteome</keyword>
<reference evidence="2 3" key="1">
    <citation type="journal article" date="2020" name="BMC Genomics">
        <title>Intraspecific diversification of the crop wild relative Brassica cretica Lam. using demographic model selection.</title>
        <authorList>
            <person name="Kioukis A."/>
            <person name="Michalopoulou V.A."/>
            <person name="Briers L."/>
            <person name="Pirintsos S."/>
            <person name="Studholme D.J."/>
            <person name="Pavlidis P."/>
            <person name="Sarris P.F."/>
        </authorList>
    </citation>
    <scope>NUCLEOTIDE SEQUENCE [LARGE SCALE GENOMIC DNA]</scope>
    <source>
        <strain evidence="3">cv. PFS-1207/04</strain>
    </source>
</reference>
<evidence type="ECO:0000313" key="3">
    <source>
        <dbReference type="Proteomes" id="UP000266723"/>
    </source>
</evidence>
<comment type="caution">
    <text evidence="2">The sequence shown here is derived from an EMBL/GenBank/DDBJ whole genome shotgun (WGS) entry which is preliminary data.</text>
</comment>
<feature type="compositionally biased region" description="Polar residues" evidence="1">
    <location>
        <begin position="167"/>
        <end position="184"/>
    </location>
</feature>
<dbReference type="EMBL" id="QGKV02000649">
    <property type="protein sequence ID" value="KAF3579481.1"/>
    <property type="molecule type" value="Genomic_DNA"/>
</dbReference>
<accession>A0ABQ7DQ84</accession>
<dbReference type="Proteomes" id="UP000266723">
    <property type="component" value="Unassembled WGS sequence"/>
</dbReference>
<protein>
    <submittedName>
        <fullName evidence="2">Uncharacterized protein</fullName>
    </submittedName>
</protein>
<evidence type="ECO:0000256" key="1">
    <source>
        <dbReference type="SAM" id="MobiDB-lite"/>
    </source>
</evidence>
<gene>
    <name evidence="2" type="ORF">DY000_02031334</name>
</gene>
<sequence length="184" mass="19854">MPSAATGLITSTRHINWTVKVSLENRRPASPPSRSPRTTGVASLAVAPDDRHRLPCGRHGRPASPPSRSPRATGTRLPRGRHGRPVPRLSGSPRGDQLFVLPGRHGAVGAMLTDNAPVMFNIPLMLPLDNYNKTTKVHLSTNSNGPHSRFEYSTKTTLYQERLLGKSSVSKPTKVQSSEASPSA</sequence>
<feature type="region of interest" description="Disordered" evidence="1">
    <location>
        <begin position="163"/>
        <end position="184"/>
    </location>
</feature>